<dbReference type="EMBL" id="QONO01000296">
    <property type="protein sequence ID" value="RDR20380.1"/>
    <property type="molecule type" value="Genomic_DNA"/>
</dbReference>
<dbReference type="Proteomes" id="UP000254454">
    <property type="component" value="Unassembled WGS sequence"/>
</dbReference>
<proteinExistence type="predicted"/>
<comment type="caution">
    <text evidence="2">The sequence shown here is derived from an EMBL/GenBank/DDBJ whole genome shotgun (WGS) entry which is preliminary data.</text>
</comment>
<keyword evidence="1" id="KW-1133">Transmembrane helix</keyword>
<dbReference type="RefSeq" id="WP_115439962.1">
    <property type="nucleotide sequence ID" value="NZ_QONN01000173.1"/>
</dbReference>
<reference evidence="2 3" key="1">
    <citation type="submission" date="2018-06" db="EMBL/GenBank/DDBJ databases">
        <title>Recombination Drives Gene Content and Phenotype Evolution in Wild Type E. coli Strains.</title>
        <authorList>
            <person name="Field C.M."/>
            <person name="Silander O.K."/>
            <person name="Van Nimwegen E."/>
        </authorList>
    </citation>
    <scope>NUCLEOTIDE SEQUENCE [LARGE SCALE GENOMIC DNA]</scope>
    <source>
        <strain evidence="2 3">SC344</strain>
    </source>
</reference>
<evidence type="ECO:0000313" key="3">
    <source>
        <dbReference type="Proteomes" id="UP000254454"/>
    </source>
</evidence>
<keyword evidence="1" id="KW-0812">Transmembrane</keyword>
<feature type="transmembrane region" description="Helical" evidence="1">
    <location>
        <begin position="37"/>
        <end position="57"/>
    </location>
</feature>
<feature type="transmembrane region" description="Helical" evidence="1">
    <location>
        <begin position="12"/>
        <end position="31"/>
    </location>
</feature>
<protein>
    <submittedName>
        <fullName evidence="2">Uncharacterized protein</fullName>
    </submittedName>
</protein>
<evidence type="ECO:0000313" key="2">
    <source>
        <dbReference type="EMBL" id="RDR20380.1"/>
    </source>
</evidence>
<accession>A0A370UZZ8</accession>
<sequence length="179" mass="20255">MKRVKFKLMDISNTLLIVCGIFFISISIFLFCFTGTIFILFIASIIGCGAFFTAHTIKVNAIKAIKKQKNIHADINFKSDTDLEAINWRLGKYIGIDLNNKSIVLLDLNSSPNVTKTFSFDTLIGYYCEGSVIRYNFRDISLPTFIMNYKNEHNAYQACCKLDLILSNNYSLKSNLATA</sequence>
<gene>
    <name evidence="2" type="ORF">C4A13_03193</name>
</gene>
<evidence type="ECO:0000256" key="1">
    <source>
        <dbReference type="SAM" id="Phobius"/>
    </source>
</evidence>
<dbReference type="AlphaFoldDB" id="A0A370UZZ8"/>
<organism evidence="2 3">
    <name type="scientific">Escherichia marmotae</name>
    <dbReference type="NCBI Taxonomy" id="1499973"/>
    <lineage>
        <taxon>Bacteria</taxon>
        <taxon>Pseudomonadati</taxon>
        <taxon>Pseudomonadota</taxon>
        <taxon>Gammaproteobacteria</taxon>
        <taxon>Enterobacterales</taxon>
        <taxon>Enterobacteriaceae</taxon>
        <taxon>Escherichia</taxon>
    </lineage>
</organism>
<keyword evidence="1" id="KW-0472">Membrane</keyword>
<name>A0A370UZZ8_9ESCH</name>